<evidence type="ECO:0000256" key="6">
    <source>
        <dbReference type="ARBA" id="ARBA00060793"/>
    </source>
</evidence>
<dbReference type="AlphaFoldDB" id="A0A841L481"/>
<dbReference type="NCBIfam" id="TIGR00421">
    <property type="entry name" value="ubiX_pad"/>
    <property type="match status" value="1"/>
</dbReference>
<evidence type="ECO:0000259" key="8">
    <source>
        <dbReference type="Pfam" id="PF02441"/>
    </source>
</evidence>
<feature type="binding site" evidence="7">
    <location>
        <position position="158"/>
    </location>
    <ligand>
        <name>dimethylallyl phosphate</name>
        <dbReference type="ChEBI" id="CHEBI:88052"/>
    </ligand>
</feature>
<evidence type="ECO:0000256" key="2">
    <source>
        <dbReference type="ARBA" id="ARBA00022630"/>
    </source>
</evidence>
<dbReference type="RefSeq" id="WP_184311645.1">
    <property type="nucleotide sequence ID" value="NZ_JACHEN010000020.1"/>
</dbReference>
<evidence type="ECO:0000256" key="7">
    <source>
        <dbReference type="HAMAP-Rule" id="MF_01984"/>
    </source>
</evidence>
<organism evidence="9 10">
    <name type="scientific">Anaerosolibacter carboniphilus</name>
    <dbReference type="NCBI Taxonomy" id="1417629"/>
    <lineage>
        <taxon>Bacteria</taxon>
        <taxon>Bacillati</taxon>
        <taxon>Bacillota</taxon>
        <taxon>Clostridia</taxon>
        <taxon>Peptostreptococcales</taxon>
        <taxon>Thermotaleaceae</taxon>
        <taxon>Anaerosolibacter</taxon>
    </lineage>
</organism>
<comment type="catalytic activity">
    <reaction evidence="5 7">
        <text>dimethylallyl phosphate + FMNH2 = prenylated FMNH2 + phosphate</text>
        <dbReference type="Rhea" id="RHEA:37743"/>
        <dbReference type="ChEBI" id="CHEBI:43474"/>
        <dbReference type="ChEBI" id="CHEBI:57618"/>
        <dbReference type="ChEBI" id="CHEBI:87467"/>
        <dbReference type="ChEBI" id="CHEBI:88052"/>
        <dbReference type="EC" id="2.5.1.129"/>
    </reaction>
</comment>
<dbReference type="PANTHER" id="PTHR43374">
    <property type="entry name" value="FLAVIN PRENYLTRANSFERASE"/>
    <property type="match status" value="1"/>
</dbReference>
<dbReference type="Pfam" id="PF02441">
    <property type="entry name" value="Flavoprotein"/>
    <property type="match status" value="1"/>
</dbReference>
<comment type="similarity">
    <text evidence="6 7">Belongs to the UbiX/PAD1 family.</text>
</comment>
<dbReference type="SUPFAM" id="SSF52507">
    <property type="entry name" value="Homo-oligomeric flavin-containing Cys decarboxylases, HFCD"/>
    <property type="match status" value="1"/>
</dbReference>
<dbReference type="GO" id="GO:0106141">
    <property type="term" value="F:flavin prenyltransferase activity"/>
    <property type="evidence" value="ECO:0007669"/>
    <property type="project" value="UniProtKB-EC"/>
</dbReference>
<evidence type="ECO:0000313" key="9">
    <source>
        <dbReference type="EMBL" id="MBB6217135.1"/>
    </source>
</evidence>
<dbReference type="FunFam" id="3.40.50.1950:FF:000001">
    <property type="entry name" value="Flavin prenyltransferase UbiX"/>
    <property type="match status" value="1"/>
</dbReference>
<evidence type="ECO:0000256" key="1">
    <source>
        <dbReference type="ARBA" id="ARBA00022602"/>
    </source>
</evidence>
<feature type="binding site" evidence="7">
    <location>
        <position position="174"/>
    </location>
    <ligand>
        <name>dimethylallyl phosphate</name>
        <dbReference type="ChEBI" id="CHEBI:88052"/>
    </ligand>
</feature>
<evidence type="ECO:0000256" key="4">
    <source>
        <dbReference type="ARBA" id="ARBA00022679"/>
    </source>
</evidence>
<feature type="binding site" evidence="7">
    <location>
        <position position="36"/>
    </location>
    <ligand>
        <name>FMN</name>
        <dbReference type="ChEBI" id="CHEBI:58210"/>
    </ligand>
</feature>
<dbReference type="GO" id="GO:0016831">
    <property type="term" value="F:carboxy-lyase activity"/>
    <property type="evidence" value="ECO:0007669"/>
    <property type="project" value="TreeGrafter"/>
</dbReference>
<dbReference type="EMBL" id="JACHEN010000020">
    <property type="protein sequence ID" value="MBB6217135.1"/>
    <property type="molecule type" value="Genomic_DNA"/>
</dbReference>
<dbReference type="PANTHER" id="PTHR43374:SF1">
    <property type="entry name" value="FLAVIN PRENYLTRANSFERASE PAD1, MITOCHONDRIAL"/>
    <property type="match status" value="1"/>
</dbReference>
<evidence type="ECO:0000256" key="3">
    <source>
        <dbReference type="ARBA" id="ARBA00022643"/>
    </source>
</evidence>
<protein>
    <recommendedName>
        <fullName evidence="7">Flavin prenyltransferase UbiX</fullName>
        <ecNumber evidence="7">2.5.1.129</ecNumber>
    </recommendedName>
</protein>
<evidence type="ECO:0000313" key="10">
    <source>
        <dbReference type="Proteomes" id="UP000579281"/>
    </source>
</evidence>
<dbReference type="Proteomes" id="UP000579281">
    <property type="component" value="Unassembled WGS sequence"/>
</dbReference>
<proteinExistence type="inferred from homology"/>
<evidence type="ECO:0000256" key="5">
    <source>
        <dbReference type="ARBA" id="ARBA00050612"/>
    </source>
</evidence>
<keyword evidence="4 7" id="KW-0808">Transferase</keyword>
<dbReference type="InterPro" id="IPR004507">
    <property type="entry name" value="UbiX-like"/>
</dbReference>
<name>A0A841L481_9FIRM</name>
<feature type="binding site" evidence="7">
    <location>
        <begin position="10"/>
        <end position="12"/>
    </location>
    <ligand>
        <name>FMN</name>
        <dbReference type="ChEBI" id="CHEBI:58210"/>
    </ligand>
</feature>
<dbReference type="EC" id="2.5.1.129" evidence="7"/>
<dbReference type="NCBIfam" id="NF004685">
    <property type="entry name" value="PRK06029.1"/>
    <property type="match status" value="1"/>
</dbReference>
<dbReference type="InterPro" id="IPR036551">
    <property type="entry name" value="Flavin_trans-like"/>
</dbReference>
<keyword evidence="9" id="KW-0456">Lyase</keyword>
<keyword evidence="10" id="KW-1185">Reference proteome</keyword>
<comment type="caution">
    <text evidence="7">Lacks conserved residue(s) required for the propagation of feature annotation.</text>
</comment>
<dbReference type="HAMAP" id="MF_01984">
    <property type="entry name" value="ubiX_pad"/>
    <property type="match status" value="1"/>
</dbReference>
<feature type="binding site" evidence="7">
    <location>
        <position position="128"/>
    </location>
    <ligand>
        <name>FMN</name>
        <dbReference type="ChEBI" id="CHEBI:58210"/>
    </ligand>
</feature>
<gene>
    <name evidence="7" type="primary">ubiX</name>
    <name evidence="9" type="ORF">HNQ80_003241</name>
</gene>
<keyword evidence="3 7" id="KW-0288">FMN</keyword>
<dbReference type="InterPro" id="IPR003382">
    <property type="entry name" value="Flavoprotein"/>
</dbReference>
<sequence>MSKFVLGVTGASGSIYAVRLLEELLKSGHEVFLVCTKCGEQVLNYEVNLTIEHIVKQCGDHGKKLRVCAIDDLFAPIASGSFLIDGMVVLPCSMSTMGKISHGIGDNLLIRAADVCIKEKRNLVLVPRETPLSTIHLKNMLSLSEMGVTILPAMPSFYHKPRTIEDMIDAIVGRVMRSLGIENHLYHEWNGGV</sequence>
<keyword evidence="1 7" id="KW-0637">Prenyltransferase</keyword>
<feature type="domain" description="Flavoprotein" evidence="8">
    <location>
        <begin position="3"/>
        <end position="178"/>
    </location>
</feature>
<dbReference type="Gene3D" id="3.40.50.1950">
    <property type="entry name" value="Flavin prenyltransferase-like"/>
    <property type="match status" value="1"/>
</dbReference>
<comment type="function">
    <text evidence="7">Flavin prenyltransferase that catalyzes the synthesis of the prenylated FMN cofactor (prenyl-FMN) for 4-hydroxy-3-polyprenylbenzoic acid decarboxylase UbiD. The prenyltransferase is metal-independent and links a dimethylallyl moiety from dimethylallyl monophosphate (DMAP) to the flavin N5 and C6 atoms of FMN.</text>
</comment>
<keyword evidence="2 7" id="KW-0285">Flavoprotein</keyword>
<reference evidence="9 10" key="1">
    <citation type="submission" date="2020-08" db="EMBL/GenBank/DDBJ databases">
        <title>Genomic Encyclopedia of Type Strains, Phase IV (KMG-IV): sequencing the most valuable type-strain genomes for metagenomic binning, comparative biology and taxonomic classification.</title>
        <authorList>
            <person name="Goeker M."/>
        </authorList>
    </citation>
    <scope>NUCLEOTIDE SEQUENCE [LARGE SCALE GENOMIC DNA]</scope>
    <source>
        <strain evidence="9 10">DSM 103526</strain>
    </source>
</reference>
<accession>A0A841L481</accession>
<feature type="binding site" evidence="7">
    <location>
        <begin position="93"/>
        <end position="96"/>
    </location>
    <ligand>
        <name>FMN</name>
        <dbReference type="ChEBI" id="CHEBI:58210"/>
    </ligand>
</feature>
<comment type="caution">
    <text evidence="9">The sequence shown here is derived from an EMBL/GenBank/DDBJ whole genome shotgun (WGS) entry which is preliminary data.</text>
</comment>